<protein>
    <submittedName>
        <fullName evidence="1">Uncharacterized protein</fullName>
    </submittedName>
</protein>
<keyword evidence="2" id="KW-1185">Reference proteome</keyword>
<comment type="caution">
    <text evidence="1">The sequence shown here is derived from an EMBL/GenBank/DDBJ whole genome shotgun (WGS) entry which is preliminary data.</text>
</comment>
<accession>A0A5B2VX74</accession>
<sequence>MKPYDYKWTKFYPSNAEFEASYPGFKMEYLENELIICSTILDHDNFSILTTQKLITREHGIEITGNLLDAADSSYGEFKGHRCGIFTFGRIKLSNGSDFRYFIETGKASMIMIHGVRTVIRTQQMTSAQIEKVARIWNKQTEDSNR</sequence>
<dbReference type="AlphaFoldDB" id="A0A5B2VX74"/>
<name>A0A5B2VX74_9BACT</name>
<reference evidence="1 2" key="1">
    <citation type="submission" date="2019-09" db="EMBL/GenBank/DDBJ databases">
        <title>Chitinophaga ginsengihumi sp. nov., isolated from soil of ginseng rhizosphere.</title>
        <authorList>
            <person name="Lee J."/>
        </authorList>
    </citation>
    <scope>NUCLEOTIDE SEQUENCE [LARGE SCALE GENOMIC DNA]</scope>
    <source>
        <strain evidence="1 2">BN140078</strain>
    </source>
</reference>
<dbReference type="Proteomes" id="UP000324611">
    <property type="component" value="Unassembled WGS sequence"/>
</dbReference>
<evidence type="ECO:0000313" key="2">
    <source>
        <dbReference type="Proteomes" id="UP000324611"/>
    </source>
</evidence>
<dbReference type="EMBL" id="VUOC01000002">
    <property type="protein sequence ID" value="KAA2243384.1"/>
    <property type="molecule type" value="Genomic_DNA"/>
</dbReference>
<dbReference type="RefSeq" id="WP_149838260.1">
    <property type="nucleotide sequence ID" value="NZ_VUOC01000002.1"/>
</dbReference>
<organism evidence="1 2">
    <name type="scientific">Chitinophaga agrisoli</name>
    <dbReference type="NCBI Taxonomy" id="2607653"/>
    <lineage>
        <taxon>Bacteria</taxon>
        <taxon>Pseudomonadati</taxon>
        <taxon>Bacteroidota</taxon>
        <taxon>Chitinophagia</taxon>
        <taxon>Chitinophagales</taxon>
        <taxon>Chitinophagaceae</taxon>
        <taxon>Chitinophaga</taxon>
    </lineage>
</organism>
<proteinExistence type="predicted"/>
<evidence type="ECO:0000313" key="1">
    <source>
        <dbReference type="EMBL" id="KAA2243384.1"/>
    </source>
</evidence>
<reference evidence="1 2" key="2">
    <citation type="submission" date="2019-09" db="EMBL/GenBank/DDBJ databases">
        <authorList>
            <person name="Jin C."/>
        </authorList>
    </citation>
    <scope>NUCLEOTIDE SEQUENCE [LARGE SCALE GENOMIC DNA]</scope>
    <source>
        <strain evidence="1 2">BN140078</strain>
    </source>
</reference>
<gene>
    <name evidence="1" type="ORF">F0L74_12850</name>
</gene>